<evidence type="ECO:0000313" key="4">
    <source>
        <dbReference type="Proteomes" id="UP000604481"/>
    </source>
</evidence>
<dbReference type="GO" id="GO:0005509">
    <property type="term" value="F:calcium ion binding"/>
    <property type="evidence" value="ECO:0007669"/>
    <property type="project" value="InterPro"/>
</dbReference>
<comment type="subcellular location">
    <subcellularLocation>
        <location evidence="1">Secreted</location>
    </subcellularLocation>
</comment>
<dbReference type="AlphaFoldDB" id="A0A8J7K0R8"/>
<keyword evidence="4" id="KW-1185">Reference proteome</keyword>
<comment type="caution">
    <text evidence="3">The sequence shown here is derived from an EMBL/GenBank/DDBJ whole genome shotgun (WGS) entry which is preliminary data.</text>
</comment>
<name>A0A8J7K0R8_9NEIS</name>
<dbReference type="Proteomes" id="UP000604481">
    <property type="component" value="Unassembled WGS sequence"/>
</dbReference>
<protein>
    <recommendedName>
        <fullName evidence="5">Calcium-binding protein</fullName>
    </recommendedName>
</protein>
<dbReference type="EMBL" id="JADFUA010000001">
    <property type="protein sequence ID" value="MBE9608306.1"/>
    <property type="molecule type" value="Genomic_DNA"/>
</dbReference>
<proteinExistence type="predicted"/>
<dbReference type="InterPro" id="IPR050557">
    <property type="entry name" value="RTX_toxin/Mannuronan_C5-epim"/>
</dbReference>
<gene>
    <name evidence="3" type="ORF">INR99_02995</name>
</gene>
<evidence type="ECO:0000313" key="3">
    <source>
        <dbReference type="EMBL" id="MBE9608306.1"/>
    </source>
</evidence>
<dbReference type="RefSeq" id="WP_194114799.1">
    <property type="nucleotide sequence ID" value="NZ_JADFUA010000001.1"/>
</dbReference>
<keyword evidence="2" id="KW-0964">Secreted</keyword>
<sequence length="310" mass="32780">MANFYALNTAFDYTKYTFPTSQPIRTQTGCSSFTLGTAGSTQTMQVSGCGLRDSNGDKVLDSGLLGHAIAYTGSQQLFAFTGINKQVFNAAKLGYVVDGKTVYGALAQQAYWLSGNDNLTGSMNNDRLAGFAGNDRLFGWYGDDRLEGGAGNDELIGGMGNDTLYGGSGADRFVFDCNFGTDRIADFLSGSDKLVFDDSALRGIGDGDGLLDGGLLRNASGGFHASAELVVFSRNISGEITSQSAAATIGSASEAFAFRDQRIFAVDNGTQTNVYLFRSTDSDAMVESHELALIGTVNGQTSLGDYLFQQ</sequence>
<dbReference type="PROSITE" id="PS00330">
    <property type="entry name" value="HEMOLYSIN_CALCIUM"/>
    <property type="match status" value="3"/>
</dbReference>
<dbReference type="Gene3D" id="2.150.10.10">
    <property type="entry name" value="Serralysin-like metalloprotease, C-terminal"/>
    <property type="match status" value="1"/>
</dbReference>
<reference evidence="3 4" key="1">
    <citation type="submission" date="2020-10" db="EMBL/GenBank/DDBJ databases">
        <title>The genome sequence of Chitinilyticum litopenaei 4Y14.</title>
        <authorList>
            <person name="Liu Y."/>
        </authorList>
    </citation>
    <scope>NUCLEOTIDE SEQUENCE [LARGE SCALE GENOMIC DNA]</scope>
    <source>
        <strain evidence="3 4">4Y14</strain>
    </source>
</reference>
<dbReference type="PRINTS" id="PR00313">
    <property type="entry name" value="CABNDNGRPT"/>
</dbReference>
<dbReference type="InterPro" id="IPR011049">
    <property type="entry name" value="Serralysin-like_metalloprot_C"/>
</dbReference>
<dbReference type="PANTHER" id="PTHR38340">
    <property type="entry name" value="S-LAYER PROTEIN"/>
    <property type="match status" value="1"/>
</dbReference>
<dbReference type="Pfam" id="PF00353">
    <property type="entry name" value="HemolysinCabind"/>
    <property type="match status" value="2"/>
</dbReference>
<dbReference type="GO" id="GO:0005576">
    <property type="term" value="C:extracellular region"/>
    <property type="evidence" value="ECO:0007669"/>
    <property type="project" value="UniProtKB-SubCell"/>
</dbReference>
<dbReference type="InterPro" id="IPR001343">
    <property type="entry name" value="Hemolysn_Ca-bd"/>
</dbReference>
<dbReference type="InterPro" id="IPR018511">
    <property type="entry name" value="Hemolysin-typ_Ca-bd_CS"/>
</dbReference>
<dbReference type="PANTHER" id="PTHR38340:SF1">
    <property type="entry name" value="S-LAYER PROTEIN"/>
    <property type="match status" value="1"/>
</dbReference>
<organism evidence="3 4">
    <name type="scientific">Chitinilyticum piscinae</name>
    <dbReference type="NCBI Taxonomy" id="2866724"/>
    <lineage>
        <taxon>Bacteria</taxon>
        <taxon>Pseudomonadati</taxon>
        <taxon>Pseudomonadota</taxon>
        <taxon>Betaproteobacteria</taxon>
        <taxon>Neisseriales</taxon>
        <taxon>Chitinibacteraceae</taxon>
        <taxon>Chitinilyticum</taxon>
    </lineage>
</organism>
<accession>A0A8J7K0R8</accession>
<evidence type="ECO:0000256" key="2">
    <source>
        <dbReference type="ARBA" id="ARBA00022525"/>
    </source>
</evidence>
<dbReference type="SUPFAM" id="SSF51120">
    <property type="entry name" value="beta-Roll"/>
    <property type="match status" value="1"/>
</dbReference>
<evidence type="ECO:0008006" key="5">
    <source>
        <dbReference type="Google" id="ProtNLM"/>
    </source>
</evidence>
<evidence type="ECO:0000256" key="1">
    <source>
        <dbReference type="ARBA" id="ARBA00004613"/>
    </source>
</evidence>